<reference evidence="12 13" key="1">
    <citation type="submission" date="2024-01" db="EMBL/GenBank/DDBJ databases">
        <title>Genome assemblies of Stephania.</title>
        <authorList>
            <person name="Yang L."/>
        </authorList>
    </citation>
    <scope>NUCLEOTIDE SEQUENCE [LARGE SCALE GENOMIC DNA]</scope>
    <source>
        <strain evidence="12">YNDBR</strain>
        <tissue evidence="12">Leaf</tissue>
    </source>
</reference>
<comment type="caution">
    <text evidence="12">The sequence shown here is derived from an EMBL/GenBank/DDBJ whole genome shotgun (WGS) entry which is preliminary data.</text>
</comment>
<accession>A0AAP0Q3H0</accession>
<protein>
    <recommendedName>
        <fullName evidence="4">pectinesterase</fullName>
        <ecNumber evidence="4">3.1.1.11</ecNumber>
    </recommendedName>
</protein>
<dbReference type="GO" id="GO:0030599">
    <property type="term" value="F:pectinesterase activity"/>
    <property type="evidence" value="ECO:0007669"/>
    <property type="project" value="UniProtKB-EC"/>
</dbReference>
<dbReference type="PROSITE" id="PS00503">
    <property type="entry name" value="PECTINESTERASE_2"/>
    <property type="match status" value="1"/>
</dbReference>
<evidence type="ECO:0000259" key="11">
    <source>
        <dbReference type="SMART" id="SM00856"/>
    </source>
</evidence>
<evidence type="ECO:0000256" key="7">
    <source>
        <dbReference type="ARBA" id="ARBA00023157"/>
    </source>
</evidence>
<dbReference type="Gene3D" id="1.20.140.40">
    <property type="entry name" value="Invertase/pectin methylesterase inhibitor family protein"/>
    <property type="match status" value="1"/>
</dbReference>
<evidence type="ECO:0000256" key="5">
    <source>
        <dbReference type="ARBA" id="ARBA00022801"/>
    </source>
</evidence>
<evidence type="ECO:0000256" key="3">
    <source>
        <dbReference type="ARBA" id="ARBA00007786"/>
    </source>
</evidence>
<dbReference type="SUPFAM" id="SSF51126">
    <property type="entry name" value="Pectin lyase-like"/>
    <property type="match status" value="1"/>
</dbReference>
<dbReference type="AlphaFoldDB" id="A0AAP0Q3H0"/>
<evidence type="ECO:0000256" key="6">
    <source>
        <dbReference type="ARBA" id="ARBA00023085"/>
    </source>
</evidence>
<keyword evidence="6" id="KW-0063">Aspartyl esterase</keyword>
<comment type="similarity">
    <text evidence="2">In the N-terminal section; belongs to the PMEI family.</text>
</comment>
<evidence type="ECO:0000256" key="10">
    <source>
        <dbReference type="SAM" id="Phobius"/>
    </source>
</evidence>
<evidence type="ECO:0000256" key="2">
    <source>
        <dbReference type="ARBA" id="ARBA00006027"/>
    </source>
</evidence>
<dbReference type="InterPro" id="IPR011050">
    <property type="entry name" value="Pectin_lyase_fold/virulence"/>
</dbReference>
<evidence type="ECO:0000313" key="13">
    <source>
        <dbReference type="Proteomes" id="UP001420932"/>
    </source>
</evidence>
<dbReference type="NCBIfam" id="TIGR01614">
    <property type="entry name" value="PME_inhib"/>
    <property type="match status" value="1"/>
</dbReference>
<feature type="transmembrane region" description="Helical" evidence="10">
    <location>
        <begin position="234"/>
        <end position="256"/>
    </location>
</feature>
<organism evidence="12 13">
    <name type="scientific">Stephania yunnanensis</name>
    <dbReference type="NCBI Taxonomy" id="152371"/>
    <lineage>
        <taxon>Eukaryota</taxon>
        <taxon>Viridiplantae</taxon>
        <taxon>Streptophyta</taxon>
        <taxon>Embryophyta</taxon>
        <taxon>Tracheophyta</taxon>
        <taxon>Spermatophyta</taxon>
        <taxon>Magnoliopsida</taxon>
        <taxon>Ranunculales</taxon>
        <taxon>Menispermaceae</taxon>
        <taxon>Menispermoideae</taxon>
        <taxon>Cissampelideae</taxon>
        <taxon>Stephania</taxon>
    </lineage>
</organism>
<evidence type="ECO:0000313" key="12">
    <source>
        <dbReference type="EMBL" id="KAK9164559.1"/>
    </source>
</evidence>
<dbReference type="GO" id="GO:0042545">
    <property type="term" value="P:cell wall modification"/>
    <property type="evidence" value="ECO:0007669"/>
    <property type="project" value="InterPro"/>
</dbReference>
<dbReference type="Pfam" id="PF04043">
    <property type="entry name" value="PMEI"/>
    <property type="match status" value="1"/>
</dbReference>
<keyword evidence="13" id="KW-1185">Reference proteome</keyword>
<dbReference type="FunFam" id="2.160.20.10:FF:000001">
    <property type="entry name" value="Pectinesterase"/>
    <property type="match status" value="1"/>
</dbReference>
<keyword evidence="7" id="KW-1015">Disulfide bond</keyword>
<dbReference type="InterPro" id="IPR006501">
    <property type="entry name" value="Pectinesterase_inhib_dom"/>
</dbReference>
<dbReference type="Pfam" id="PF01095">
    <property type="entry name" value="Pectinesterase"/>
    <property type="match status" value="1"/>
</dbReference>
<dbReference type="PANTHER" id="PTHR31707">
    <property type="entry name" value="PECTINESTERASE"/>
    <property type="match status" value="1"/>
</dbReference>
<keyword evidence="8" id="KW-0325">Glycoprotein</keyword>
<keyword evidence="10" id="KW-0812">Transmembrane</keyword>
<keyword evidence="10" id="KW-1133">Transmembrane helix</keyword>
<feature type="domain" description="Pectinesterase inhibitor" evidence="11">
    <location>
        <begin position="277"/>
        <end position="450"/>
    </location>
</feature>
<comment type="pathway">
    <text evidence="1">Glycan metabolism; pectin degradation; 2-dehydro-3-deoxy-D-gluconate from pectin: step 1/5.</text>
</comment>
<dbReference type="Gene3D" id="2.160.20.10">
    <property type="entry name" value="Single-stranded right-handed beta-helix, Pectin lyase-like"/>
    <property type="match status" value="1"/>
</dbReference>
<evidence type="ECO:0000256" key="1">
    <source>
        <dbReference type="ARBA" id="ARBA00005184"/>
    </source>
</evidence>
<dbReference type="FunFam" id="1.20.140.40:FF:000010">
    <property type="entry name" value="Pectinesterase"/>
    <property type="match status" value="1"/>
</dbReference>
<evidence type="ECO:0000256" key="9">
    <source>
        <dbReference type="PROSITE-ProRule" id="PRU10040"/>
    </source>
</evidence>
<dbReference type="SMART" id="SM00856">
    <property type="entry name" value="PMEI"/>
    <property type="match status" value="1"/>
</dbReference>
<dbReference type="GO" id="GO:0004857">
    <property type="term" value="F:enzyme inhibitor activity"/>
    <property type="evidence" value="ECO:0007669"/>
    <property type="project" value="InterPro"/>
</dbReference>
<dbReference type="SUPFAM" id="SSF101148">
    <property type="entry name" value="Plant invertase/pectin methylesterase inhibitor"/>
    <property type="match status" value="1"/>
</dbReference>
<dbReference type="EMBL" id="JBBNAF010000002">
    <property type="protein sequence ID" value="KAK9164559.1"/>
    <property type="molecule type" value="Genomic_DNA"/>
</dbReference>
<feature type="active site" evidence="9">
    <location>
        <position position="652"/>
    </location>
</feature>
<evidence type="ECO:0000256" key="4">
    <source>
        <dbReference type="ARBA" id="ARBA00013229"/>
    </source>
</evidence>
<dbReference type="InterPro" id="IPR012334">
    <property type="entry name" value="Pectin_lyas_fold"/>
</dbReference>
<dbReference type="InterPro" id="IPR000070">
    <property type="entry name" value="Pectinesterase_cat"/>
</dbReference>
<evidence type="ECO:0000256" key="8">
    <source>
        <dbReference type="ARBA" id="ARBA00023180"/>
    </source>
</evidence>
<keyword evidence="10" id="KW-0472">Membrane</keyword>
<comment type="similarity">
    <text evidence="3">In the C-terminal section; belongs to the pectinesterase family.</text>
</comment>
<dbReference type="EC" id="3.1.1.11" evidence="4"/>
<proteinExistence type="inferred from homology"/>
<keyword evidence="5" id="KW-0378">Hydrolase</keyword>
<dbReference type="Proteomes" id="UP001420932">
    <property type="component" value="Unassembled WGS sequence"/>
</dbReference>
<dbReference type="InterPro" id="IPR035513">
    <property type="entry name" value="Invertase/methylesterase_inhib"/>
</dbReference>
<sequence>MADHHQLVPLIKPADADEDEANTLLRRIRRTNARLASLDVFRGLSVLVPLDSPSDGSTSGGYFHGTTSLTFGVDIESIRCLGILQVKCGVRGDLGPACNSARMIDRRILGLNHLYRMPAYKNLEVCTGSDNFQVLKDAPPWCHAPFDPEGILSSFPAAITSIIGLHYGHVLVRLEAKERKQLFGIIEPSRSSFSLVTILGSTFLCCLDSELSSGYGKVDEADEIAFRKQTKRRLIVIAVSTIAFIGIVGAIIGTVIHKSNNKNGANTNSNNGSGNSSPNSIIRAVCGETIYSDACFSSLSSFKTSNHNKSILVPPGAAAIDYNMFDPEDIFKLSLEVALNELSTISTLPDKLMADHINDTPVITALKDCRTLFGDAMEEVYDSIHVSRNHDSKSTNWIDDVRTWLSAVLTDLETCVDGLVEMSPNNTSLLRGMETWLRNSRMYTSNSLAIVTNIVELVEKFSIPMRHRKLLSDGGDNDGYPDWMDGRDYRKLLGQNVSEINVDLTVAKDGTGTHTSIQDAVNAVKTKKPTRTVIYVKAGLYLENVVVGKEHWNIVMLGEGSANTIVSGSFYKTDHTSTLNCGTVLVEGKGFVARDIGFKNTAGPEKHQAVALRSSADLSVFYRCAFDAYQDTLYAHKKRQFYRDCFITGTVDFIFGNAAVIFQKCDIQPRQPLPNQYNTVTAQGRTKDNNDTTGISIDRCTIAPNGHVTAKTYLGRPWKECSTTVIMDSYIDGIVDPVGWIEWSPGTEPPSTIYYAEHKNSGPGAALENRVKWAGYRPVISDEEAHKFTVEPFIHGSRWLPHYIVPFNTD</sequence>
<dbReference type="CDD" id="cd15798">
    <property type="entry name" value="PMEI-like_3"/>
    <property type="match status" value="1"/>
</dbReference>
<dbReference type="InterPro" id="IPR033131">
    <property type="entry name" value="Pectinesterase_Asp_AS"/>
</dbReference>
<name>A0AAP0Q3H0_9MAGN</name>
<gene>
    <name evidence="12" type="ORF">Syun_005461</name>
</gene>